<gene>
    <name evidence="1" type="ORF">AVEN_168684_1</name>
</gene>
<evidence type="ECO:0000313" key="1">
    <source>
        <dbReference type="EMBL" id="GBN20804.1"/>
    </source>
</evidence>
<accession>A0A4Y2M2L2</accession>
<dbReference type="Proteomes" id="UP000499080">
    <property type="component" value="Unassembled WGS sequence"/>
</dbReference>
<dbReference type="AlphaFoldDB" id="A0A4Y2M2L2"/>
<sequence>MVYPSLMLGIHIMPQGRGFSASTTDSRITSGFLKISVALRIQYTWLKSFVQRGFHAFSHSTFIRQRIQYAVNLPEEDKLTIMDSRKHRRAYRIAAKSFYVPQSTLEIGVIKARAR</sequence>
<protein>
    <submittedName>
        <fullName evidence="1">Uncharacterized protein</fullName>
    </submittedName>
</protein>
<dbReference type="EMBL" id="BGPR01006661">
    <property type="protein sequence ID" value="GBN20804.1"/>
    <property type="molecule type" value="Genomic_DNA"/>
</dbReference>
<name>A0A4Y2M2L2_ARAVE</name>
<comment type="caution">
    <text evidence="1">The sequence shown here is derived from an EMBL/GenBank/DDBJ whole genome shotgun (WGS) entry which is preliminary data.</text>
</comment>
<evidence type="ECO:0000313" key="2">
    <source>
        <dbReference type="Proteomes" id="UP000499080"/>
    </source>
</evidence>
<proteinExistence type="predicted"/>
<keyword evidence="2" id="KW-1185">Reference proteome</keyword>
<reference evidence="1 2" key="1">
    <citation type="journal article" date="2019" name="Sci. Rep.">
        <title>Orb-weaving spider Araneus ventricosus genome elucidates the spidroin gene catalogue.</title>
        <authorList>
            <person name="Kono N."/>
            <person name="Nakamura H."/>
            <person name="Ohtoshi R."/>
            <person name="Moran D.A.P."/>
            <person name="Shinohara A."/>
            <person name="Yoshida Y."/>
            <person name="Fujiwara M."/>
            <person name="Mori M."/>
            <person name="Tomita M."/>
            <person name="Arakawa K."/>
        </authorList>
    </citation>
    <scope>NUCLEOTIDE SEQUENCE [LARGE SCALE GENOMIC DNA]</scope>
</reference>
<organism evidence="1 2">
    <name type="scientific">Araneus ventricosus</name>
    <name type="common">Orbweaver spider</name>
    <name type="synonym">Epeira ventricosa</name>
    <dbReference type="NCBI Taxonomy" id="182803"/>
    <lineage>
        <taxon>Eukaryota</taxon>
        <taxon>Metazoa</taxon>
        <taxon>Ecdysozoa</taxon>
        <taxon>Arthropoda</taxon>
        <taxon>Chelicerata</taxon>
        <taxon>Arachnida</taxon>
        <taxon>Araneae</taxon>
        <taxon>Araneomorphae</taxon>
        <taxon>Entelegynae</taxon>
        <taxon>Araneoidea</taxon>
        <taxon>Araneidae</taxon>
        <taxon>Araneus</taxon>
    </lineage>
</organism>